<dbReference type="PhylomeDB" id="B6Q1J1"/>
<dbReference type="AlphaFoldDB" id="B6Q1J1"/>
<dbReference type="EMBL" id="DS995899">
    <property type="protein sequence ID" value="EEA27857.1"/>
    <property type="molecule type" value="Genomic_DNA"/>
</dbReference>
<dbReference type="PROSITE" id="PS50893">
    <property type="entry name" value="ABC_TRANSPORTER_2"/>
    <property type="match status" value="2"/>
</dbReference>
<keyword evidence="7 10" id="KW-0472">Membrane</keyword>
<comment type="similarity">
    <text evidence="2">Belongs to the ABC transporter superfamily. ABCB family. Multidrug resistance exporter (TC 3.A.1.201) subfamily.</text>
</comment>
<feature type="transmembrane region" description="Helical" evidence="10">
    <location>
        <begin position="749"/>
        <end position="767"/>
    </location>
</feature>
<evidence type="ECO:0000259" key="11">
    <source>
        <dbReference type="PROSITE" id="PS50893"/>
    </source>
</evidence>
<evidence type="ECO:0000256" key="3">
    <source>
        <dbReference type="ARBA" id="ARBA00022692"/>
    </source>
</evidence>
<dbReference type="SUPFAM" id="SSF52540">
    <property type="entry name" value="P-loop containing nucleoside triphosphate hydrolases"/>
    <property type="match status" value="3"/>
</dbReference>
<feature type="transmembrane region" description="Helical" evidence="10">
    <location>
        <begin position="295"/>
        <end position="317"/>
    </location>
</feature>
<evidence type="ECO:0000256" key="1">
    <source>
        <dbReference type="ARBA" id="ARBA00004141"/>
    </source>
</evidence>
<evidence type="ECO:0000256" key="5">
    <source>
        <dbReference type="ARBA" id="ARBA00022840"/>
    </source>
</evidence>
<dbReference type="PANTHER" id="PTHR43394">
    <property type="entry name" value="ATP-DEPENDENT PERMEASE MDL1, MITOCHONDRIAL"/>
    <property type="match status" value="1"/>
</dbReference>
<evidence type="ECO:0000259" key="12">
    <source>
        <dbReference type="PROSITE" id="PS50929"/>
    </source>
</evidence>
<feature type="transmembrane region" description="Helical" evidence="10">
    <location>
        <begin position="36"/>
        <end position="60"/>
    </location>
</feature>
<dbReference type="FunFam" id="3.40.50.300:FF:000913">
    <property type="entry name" value="ABC multidrug transporter SitT"/>
    <property type="match status" value="1"/>
</dbReference>
<dbReference type="GO" id="GO:0016887">
    <property type="term" value="F:ATP hydrolysis activity"/>
    <property type="evidence" value="ECO:0007669"/>
    <property type="project" value="InterPro"/>
</dbReference>
<feature type="domain" description="ABC transporter" evidence="11">
    <location>
        <begin position="1033"/>
        <end position="1272"/>
    </location>
</feature>
<dbReference type="Pfam" id="PF00664">
    <property type="entry name" value="ABC_membrane"/>
    <property type="match status" value="2"/>
</dbReference>
<reference evidence="14" key="1">
    <citation type="journal article" date="2015" name="Genome Announc.">
        <title>Genome sequence of the AIDS-associated pathogen Penicillium marneffei (ATCC18224) and its near taxonomic relative Talaromyces stipitatus (ATCC10500).</title>
        <authorList>
            <person name="Nierman W.C."/>
            <person name="Fedorova-Abrams N.D."/>
            <person name="Andrianopoulos A."/>
        </authorList>
    </citation>
    <scope>NUCLEOTIDE SEQUENCE [LARGE SCALE GENOMIC DNA]</scope>
    <source>
        <strain evidence="14">ATCC 18224 / CBS 334.59 / QM 7333</strain>
    </source>
</reference>
<dbReference type="Pfam" id="PF00005">
    <property type="entry name" value="ABC_tran"/>
    <property type="match status" value="2"/>
</dbReference>
<dbReference type="PANTHER" id="PTHR43394:SF1">
    <property type="entry name" value="ATP-BINDING CASSETTE SUB-FAMILY B MEMBER 10, MITOCHONDRIAL"/>
    <property type="match status" value="1"/>
</dbReference>
<keyword evidence="6 10" id="KW-1133">Transmembrane helix</keyword>
<gene>
    <name evidence="13" type="ORF">PMAA_026990</name>
</gene>
<feature type="compositionally biased region" description="Basic and acidic residues" evidence="9">
    <location>
        <begin position="430"/>
        <end position="445"/>
    </location>
</feature>
<dbReference type="Gene3D" id="3.40.50.300">
    <property type="entry name" value="P-loop containing nucleotide triphosphate hydrolases"/>
    <property type="match status" value="2"/>
</dbReference>
<keyword evidence="14" id="KW-1185">Reference proteome</keyword>
<protein>
    <recommendedName>
        <fullName evidence="8">ABC multidrug transporter MDR2</fullName>
    </recommendedName>
</protein>
<dbReference type="SUPFAM" id="SSF90123">
    <property type="entry name" value="ABC transporter transmembrane region"/>
    <property type="match status" value="2"/>
</dbReference>
<organism evidence="13 14">
    <name type="scientific">Talaromyces marneffei (strain ATCC 18224 / CBS 334.59 / QM 7333)</name>
    <name type="common">Penicillium marneffei</name>
    <dbReference type="NCBI Taxonomy" id="441960"/>
    <lineage>
        <taxon>Eukaryota</taxon>
        <taxon>Fungi</taxon>
        <taxon>Dikarya</taxon>
        <taxon>Ascomycota</taxon>
        <taxon>Pezizomycotina</taxon>
        <taxon>Eurotiomycetes</taxon>
        <taxon>Eurotiomycetidae</taxon>
        <taxon>Eurotiales</taxon>
        <taxon>Trichocomaceae</taxon>
        <taxon>Talaromyces</taxon>
        <taxon>Talaromyces sect. Talaromyces</taxon>
    </lineage>
</organism>
<evidence type="ECO:0000256" key="7">
    <source>
        <dbReference type="ARBA" id="ARBA00023136"/>
    </source>
</evidence>
<dbReference type="InterPro" id="IPR036640">
    <property type="entry name" value="ABC1_TM_sf"/>
</dbReference>
<dbReference type="CDD" id="cd03249">
    <property type="entry name" value="ABC_MTABC3_MDL1_MDL2"/>
    <property type="match status" value="1"/>
</dbReference>
<feature type="transmembrane region" description="Helical" evidence="10">
    <location>
        <begin position="828"/>
        <end position="848"/>
    </location>
</feature>
<keyword evidence="4" id="KW-0547">Nucleotide-binding</keyword>
<accession>B6Q1J1</accession>
<dbReference type="CDD" id="cd18577">
    <property type="entry name" value="ABC_6TM_Pgp_ABCB1_D1_like"/>
    <property type="match status" value="1"/>
</dbReference>
<keyword evidence="5" id="KW-0067">ATP-binding</keyword>
<feature type="transmembrane region" description="Helical" evidence="10">
    <location>
        <begin position="708"/>
        <end position="729"/>
    </location>
</feature>
<evidence type="ECO:0000256" key="2">
    <source>
        <dbReference type="ARBA" id="ARBA00007577"/>
    </source>
</evidence>
<feature type="transmembrane region" description="Helical" evidence="10">
    <location>
        <begin position="190"/>
        <end position="211"/>
    </location>
</feature>
<dbReference type="GO" id="GO:0005524">
    <property type="term" value="F:ATP binding"/>
    <property type="evidence" value="ECO:0007669"/>
    <property type="project" value="UniProtKB-KW"/>
</dbReference>
<evidence type="ECO:0000256" key="9">
    <source>
        <dbReference type="SAM" id="MobiDB-lite"/>
    </source>
</evidence>
<feature type="region of interest" description="Disordered" evidence="9">
    <location>
        <begin position="423"/>
        <end position="448"/>
    </location>
</feature>
<feature type="transmembrane region" description="Helical" evidence="10">
    <location>
        <begin position="931"/>
        <end position="956"/>
    </location>
</feature>
<dbReference type="GO" id="GO:0005743">
    <property type="term" value="C:mitochondrial inner membrane"/>
    <property type="evidence" value="ECO:0007669"/>
    <property type="project" value="TreeGrafter"/>
</dbReference>
<comment type="subcellular location">
    <subcellularLocation>
        <location evidence="1">Membrane</location>
        <topology evidence="1">Multi-pass membrane protein</topology>
    </subcellularLocation>
</comment>
<feature type="domain" description="ABC transporter" evidence="11">
    <location>
        <begin position="363"/>
        <end position="639"/>
    </location>
</feature>
<feature type="transmembrane region" description="Helical" evidence="10">
    <location>
        <begin position="854"/>
        <end position="872"/>
    </location>
</feature>
<dbReference type="SMART" id="SM00382">
    <property type="entry name" value="AAA"/>
    <property type="match status" value="2"/>
</dbReference>
<feature type="transmembrane region" description="Helical" evidence="10">
    <location>
        <begin position="268"/>
        <end position="289"/>
    </location>
</feature>
<name>B6Q1J1_TALMQ</name>
<feature type="transmembrane region" description="Helical" evidence="10">
    <location>
        <begin position="89"/>
        <end position="110"/>
    </location>
</feature>
<evidence type="ECO:0000256" key="8">
    <source>
        <dbReference type="ARBA" id="ARBA00049740"/>
    </source>
</evidence>
<dbReference type="Proteomes" id="UP000001294">
    <property type="component" value="Unassembled WGS sequence"/>
</dbReference>
<dbReference type="InterPro" id="IPR039421">
    <property type="entry name" value="Type_1_exporter"/>
</dbReference>
<evidence type="ECO:0000256" key="6">
    <source>
        <dbReference type="ARBA" id="ARBA00022989"/>
    </source>
</evidence>
<evidence type="ECO:0000256" key="10">
    <source>
        <dbReference type="SAM" id="Phobius"/>
    </source>
</evidence>
<feature type="domain" description="ABC transmembrane type-1" evidence="12">
    <location>
        <begin position="709"/>
        <end position="996"/>
    </location>
</feature>
<dbReference type="CDD" id="cd18578">
    <property type="entry name" value="ABC_6TM_Pgp_ABCB1_D2_like"/>
    <property type="match status" value="1"/>
</dbReference>
<dbReference type="Gene3D" id="1.20.1560.10">
    <property type="entry name" value="ABC transporter type 1, transmembrane domain"/>
    <property type="match status" value="1"/>
</dbReference>
<evidence type="ECO:0000313" key="14">
    <source>
        <dbReference type="Proteomes" id="UP000001294"/>
    </source>
</evidence>
<proteinExistence type="inferred from homology"/>
<sequence length="1277" mass="140172">MADEQDLPQAQDREAERAPKFSDYLRVFTYATKWDVCIYILGSLASIGSGIMMPLMNVIFGQLVGQFTDMIRDSSTIQGDFQKLVNKQVLYIMGLFFGRWVLSSINRFCFRIMGIRLSAAVRLHYLNSLLSQSIQVIDSIPLGAPATAITATTNTLQIGVSERLGTMLQSISTVFAAVIVSFIWSWNITLVTSSLLLYVLVVLVVLSPLILKGFNAMTKADGEGIALASEAIGGIRLVAACGAQSLVAFRYNDRVQEARRRVQSTAPFIGLQLGLIFFGVFGSFSLAFWYGAQRYAAGAISNAGVVLVVILSVMMIFMSIQSISMPLIDISKAIVAARDLFAVIDAPQAGSGSLKPDISSQDILFEDVMFEYPTRAGVTVLDKLNICIRSGQNTALVGPSGSGKSTVVALLERWYSLKDPYLQSGQQQKPADKSNDESGEAKTDVNPKISGSITIGGFDLDDLDLKWWRGRIGLVQQEPFLFNDTIFNNIAKGLIGTQWEDEPEEHKRKMVREACEEAYADKFITRLPNGYDTRVGDGGTKLSGGQKQRLAIARSIIKKPQIVILDEATSAIDAKSEKIVQAALDRLSKNRTTITIAHRLSTIQKAEHIVVLRNGKAVEQGTHQTLLANELGVYSALVRAQSLHLSNDKTATEAVELVADNHKLEDASTIISHPTKTTTSPETVESAGYMIRTIVQLFKDQRAQWPSYLGIMVASMAVAAGTPIQAWLIAKVIGIFLLSVSEIKQQSNFLGLMWLALAGGVGIGYFFQCLFSVRLQYYVNAKYNLQYFNDLLHQKLGFFDEDANSHGTLTSQIAGDAKQIGELFGVNLAFLFSGIFIVIGCVIISLVFSWKLGLVALFGTMPILLGTGFWRVRYEIQFEEMNSMVFMESSQFATEAIGAIRTVSALGMEASINARYQKLLSGHIQEAYRKALWTAALFGFADSVTLGCQALVFWYGGKLLASGEVSLEAFFVSLMAMVQGAEGAAQSLALTPNATRAAAAAKRIFDTHESVVTRSIQLHTTDTIPNTDGGVEIDLRNVSFKYPTRDVFIFKDLSLRIEKGQYVAFVGPSGSGKTSIISLLERFYDLEPGHGTILCNGININDLDVYEYRKHLSLVSQEPILFRGTVRDNILFGIANPDSIAEEKIHEACRNAFIHDFIISLPDGYNTDVGHKGLAMSGGQKQRIAIAQAMIRNPSILFFDEATSALDSESEKVVQDSVESVNGRTVIAVAHRLSTIQNADVIFVLDDGRVVESGNHRELIEKRGIYWEICRNQMLNQ</sequence>
<dbReference type="OrthoDB" id="6500128at2759"/>
<feature type="domain" description="ABC transmembrane type-1" evidence="12">
    <location>
        <begin position="40"/>
        <end position="332"/>
    </location>
</feature>
<dbReference type="GO" id="GO:0090374">
    <property type="term" value="P:oligopeptide export from mitochondrion"/>
    <property type="evidence" value="ECO:0007669"/>
    <property type="project" value="TreeGrafter"/>
</dbReference>
<feature type="transmembrane region" description="Helical" evidence="10">
    <location>
        <begin position="164"/>
        <end position="184"/>
    </location>
</feature>
<dbReference type="HOGENOM" id="CLU_000604_17_8_1"/>
<dbReference type="PROSITE" id="PS00211">
    <property type="entry name" value="ABC_TRANSPORTER_1"/>
    <property type="match status" value="2"/>
</dbReference>
<dbReference type="InterPro" id="IPR017871">
    <property type="entry name" value="ABC_transporter-like_CS"/>
</dbReference>
<dbReference type="InterPro" id="IPR003439">
    <property type="entry name" value="ABC_transporter-like_ATP-bd"/>
</dbReference>
<keyword evidence="3 10" id="KW-0812">Transmembrane</keyword>
<dbReference type="GO" id="GO:0015421">
    <property type="term" value="F:ABC-type oligopeptide transporter activity"/>
    <property type="evidence" value="ECO:0007669"/>
    <property type="project" value="TreeGrafter"/>
</dbReference>
<dbReference type="VEuPathDB" id="FungiDB:PMAA_026990"/>
<dbReference type="InterPro" id="IPR027417">
    <property type="entry name" value="P-loop_NTPase"/>
</dbReference>
<evidence type="ECO:0000256" key="4">
    <source>
        <dbReference type="ARBA" id="ARBA00022741"/>
    </source>
</evidence>
<dbReference type="PROSITE" id="PS50929">
    <property type="entry name" value="ABC_TM1F"/>
    <property type="match status" value="2"/>
</dbReference>
<evidence type="ECO:0000313" key="13">
    <source>
        <dbReference type="EMBL" id="EEA27857.1"/>
    </source>
</evidence>
<dbReference type="InterPro" id="IPR011527">
    <property type="entry name" value="ABC1_TM_dom"/>
</dbReference>
<dbReference type="InterPro" id="IPR003593">
    <property type="entry name" value="AAA+_ATPase"/>
</dbReference>